<comment type="function">
    <text evidence="6">Involved in beta-(1--&gt;2)glucan export. Transmembrane domains (TMD) form a pore in the inner membrane and the ATP-binding domain (NBD) is responsible for energy generation.</text>
</comment>
<evidence type="ECO:0000256" key="1">
    <source>
        <dbReference type="ARBA" id="ARBA00004417"/>
    </source>
</evidence>
<comment type="similarity">
    <text evidence="2">Belongs to the ABC transporter superfamily.</text>
</comment>
<dbReference type="InterPro" id="IPR027417">
    <property type="entry name" value="P-loop_NTPase"/>
</dbReference>
<keyword evidence="4" id="KW-0547">Nucleotide-binding</keyword>
<evidence type="ECO:0000313" key="8">
    <source>
        <dbReference type="EMBL" id="WBL77883.1"/>
    </source>
</evidence>
<keyword evidence="9" id="KW-1185">Reference proteome</keyword>
<dbReference type="GO" id="GO:0005524">
    <property type="term" value="F:ATP binding"/>
    <property type="evidence" value="ECO:0007669"/>
    <property type="project" value="UniProtKB-KW"/>
</dbReference>
<feature type="domain" description="ABC transporter" evidence="7">
    <location>
        <begin position="22"/>
        <end position="271"/>
    </location>
</feature>
<dbReference type="Gene3D" id="3.40.50.300">
    <property type="entry name" value="P-loop containing nucleotide triphosphate hydrolases"/>
    <property type="match status" value="1"/>
</dbReference>
<comment type="subcellular location">
    <subcellularLocation>
        <location evidence="1">Cell inner membrane</location>
        <topology evidence="1">Peripheral membrane protein</topology>
    </subcellularLocation>
</comment>
<gene>
    <name evidence="8" type="ORF">I3J27_33690</name>
</gene>
<dbReference type="PANTHER" id="PTHR43776:SF7">
    <property type="entry name" value="D,D-DIPEPTIDE TRANSPORT ATP-BINDING PROTEIN DDPF-RELATED"/>
    <property type="match status" value="1"/>
</dbReference>
<dbReference type="RefSeq" id="WP_270163174.1">
    <property type="nucleotide sequence ID" value="NZ_CP089391.1"/>
</dbReference>
<keyword evidence="3" id="KW-0813">Transport</keyword>
<protein>
    <submittedName>
        <fullName evidence="8">ATP-binding cassette domain-containing protein</fullName>
    </submittedName>
</protein>
<evidence type="ECO:0000256" key="4">
    <source>
        <dbReference type="ARBA" id="ARBA00022741"/>
    </source>
</evidence>
<dbReference type="InterPro" id="IPR050319">
    <property type="entry name" value="ABC_transp_ATP-bind"/>
</dbReference>
<dbReference type="Pfam" id="PF08352">
    <property type="entry name" value="oligo_HPY"/>
    <property type="match status" value="1"/>
</dbReference>
<dbReference type="SUPFAM" id="SSF52540">
    <property type="entry name" value="P-loop containing nucleoside triphosphate hydrolases"/>
    <property type="match status" value="1"/>
</dbReference>
<dbReference type="SMART" id="SM00382">
    <property type="entry name" value="AAA"/>
    <property type="match status" value="1"/>
</dbReference>
<dbReference type="InterPro" id="IPR003439">
    <property type="entry name" value="ABC_transporter-like_ATP-bd"/>
</dbReference>
<proteinExistence type="inferred from homology"/>
<evidence type="ECO:0000256" key="2">
    <source>
        <dbReference type="ARBA" id="ARBA00005417"/>
    </source>
</evidence>
<dbReference type="InterPro" id="IPR003593">
    <property type="entry name" value="AAA+_ATPase"/>
</dbReference>
<dbReference type="NCBIfam" id="TIGR01727">
    <property type="entry name" value="oligo_HPY"/>
    <property type="match status" value="1"/>
</dbReference>
<evidence type="ECO:0000256" key="5">
    <source>
        <dbReference type="ARBA" id="ARBA00022840"/>
    </source>
</evidence>
<evidence type="ECO:0000256" key="6">
    <source>
        <dbReference type="ARBA" id="ARBA00024722"/>
    </source>
</evidence>
<name>A0ABY7MJZ2_9BRAD</name>
<evidence type="ECO:0000313" key="9">
    <source>
        <dbReference type="Proteomes" id="UP001179614"/>
    </source>
</evidence>
<accession>A0ABY7MJZ2</accession>
<reference evidence="8" key="1">
    <citation type="submission" date="2021-12" db="EMBL/GenBank/DDBJ databases">
        <title>Bradyrhizobium xenonodulans sp. nov.</title>
        <authorList>
            <person name="Claassens R."/>
            <person name="Venter S.N."/>
            <person name="Beukes C.W."/>
            <person name="Stepkowski T."/>
            <person name="Steenkamp E.T."/>
        </authorList>
    </citation>
    <scope>NUCLEOTIDE SEQUENCE</scope>
    <source>
        <strain evidence="8">14AB</strain>
    </source>
</reference>
<sequence>MSDVSTCEQPSSAVKSDLILDVRDLKVHFPVYGGLLQREIGSVKAVDGVSFQLHGSETLGLVGESGCGKSTTGLAILRMLQITSGKIVFESIDITNYNRRQMLPIRRRIQMVYQDPFGSLNPRMTIGDIIGEPLEIHKLHGNRVERRARVTELLEMVGLRRDMIDRYPHQFSGGQRQRISIARALAVEPRLLICDEPVSALDVSIQAQVVNLFQELQEKLGISTIFIAHDLAVVRHVSQRIAVMYLGTIVEISTRDELYANPKHPYTKALMAAIPVPNPVIEARRSHQTIQGEVPSAQRPPPGCRFHPRCPHAMPICSEMVPELRSEGRGMVACHLFK</sequence>
<dbReference type="PANTHER" id="PTHR43776">
    <property type="entry name" value="TRANSPORT ATP-BINDING PROTEIN"/>
    <property type="match status" value="1"/>
</dbReference>
<dbReference type="PROSITE" id="PS00211">
    <property type="entry name" value="ABC_TRANSPORTER_1"/>
    <property type="match status" value="1"/>
</dbReference>
<dbReference type="CDD" id="cd03257">
    <property type="entry name" value="ABC_NikE_OppD_transporters"/>
    <property type="match status" value="1"/>
</dbReference>
<dbReference type="PROSITE" id="PS50893">
    <property type="entry name" value="ABC_TRANSPORTER_2"/>
    <property type="match status" value="1"/>
</dbReference>
<evidence type="ECO:0000256" key="3">
    <source>
        <dbReference type="ARBA" id="ARBA00022448"/>
    </source>
</evidence>
<evidence type="ECO:0000259" key="7">
    <source>
        <dbReference type="PROSITE" id="PS50893"/>
    </source>
</evidence>
<dbReference type="Pfam" id="PF00005">
    <property type="entry name" value="ABC_tran"/>
    <property type="match status" value="1"/>
</dbReference>
<dbReference type="Proteomes" id="UP001179614">
    <property type="component" value="Chromosome"/>
</dbReference>
<dbReference type="EMBL" id="CP089391">
    <property type="protein sequence ID" value="WBL77883.1"/>
    <property type="molecule type" value="Genomic_DNA"/>
</dbReference>
<dbReference type="InterPro" id="IPR013563">
    <property type="entry name" value="Oligopep_ABC_C"/>
</dbReference>
<keyword evidence="5 8" id="KW-0067">ATP-binding</keyword>
<organism evidence="8 9">
    <name type="scientific">Bradyrhizobium xenonodulans</name>
    <dbReference type="NCBI Taxonomy" id="2736875"/>
    <lineage>
        <taxon>Bacteria</taxon>
        <taxon>Pseudomonadati</taxon>
        <taxon>Pseudomonadota</taxon>
        <taxon>Alphaproteobacteria</taxon>
        <taxon>Hyphomicrobiales</taxon>
        <taxon>Nitrobacteraceae</taxon>
        <taxon>Bradyrhizobium</taxon>
    </lineage>
</organism>
<dbReference type="InterPro" id="IPR017871">
    <property type="entry name" value="ABC_transporter-like_CS"/>
</dbReference>